<protein>
    <submittedName>
        <fullName evidence="2">Uncharacterized protein</fullName>
    </submittedName>
</protein>
<dbReference type="AlphaFoldDB" id="A0A645JJW1"/>
<evidence type="ECO:0000256" key="1">
    <source>
        <dbReference type="SAM" id="MobiDB-lite"/>
    </source>
</evidence>
<proteinExistence type="predicted"/>
<name>A0A645JJW1_9ZZZZ</name>
<accession>A0A645JJW1</accession>
<dbReference type="EMBL" id="VSSQ01144169">
    <property type="protein sequence ID" value="MPN63958.1"/>
    <property type="molecule type" value="Genomic_DNA"/>
</dbReference>
<evidence type="ECO:0000313" key="2">
    <source>
        <dbReference type="EMBL" id="MPN63958.1"/>
    </source>
</evidence>
<feature type="region of interest" description="Disordered" evidence="1">
    <location>
        <begin position="28"/>
        <end position="51"/>
    </location>
</feature>
<organism evidence="2">
    <name type="scientific">bioreactor metagenome</name>
    <dbReference type="NCBI Taxonomy" id="1076179"/>
    <lineage>
        <taxon>unclassified sequences</taxon>
        <taxon>metagenomes</taxon>
        <taxon>ecological metagenomes</taxon>
    </lineage>
</organism>
<sequence>MDGSCGAFEIRNGTIKGRSLEIRHEPVPERCGDHHKTTASFDDREVVSLEN</sequence>
<reference evidence="2" key="1">
    <citation type="submission" date="2019-08" db="EMBL/GenBank/DDBJ databases">
        <authorList>
            <person name="Kucharzyk K."/>
            <person name="Murdoch R.W."/>
            <person name="Higgins S."/>
            <person name="Loffler F."/>
        </authorList>
    </citation>
    <scope>NUCLEOTIDE SEQUENCE</scope>
</reference>
<gene>
    <name evidence="2" type="ORF">SDC9_211727</name>
</gene>
<comment type="caution">
    <text evidence="2">The sequence shown here is derived from an EMBL/GenBank/DDBJ whole genome shotgun (WGS) entry which is preliminary data.</text>
</comment>